<dbReference type="PANTHER" id="PTHR43553">
    <property type="entry name" value="HEAVY METAL TRANSPORTER"/>
    <property type="match status" value="1"/>
</dbReference>
<dbReference type="eggNOG" id="COG1129">
    <property type="taxonomic scope" value="Bacteria"/>
</dbReference>
<keyword evidence="13" id="KW-1185">Reference proteome</keyword>
<dbReference type="GO" id="GO:0016887">
    <property type="term" value="F:ATP hydrolysis activity"/>
    <property type="evidence" value="ECO:0007669"/>
    <property type="project" value="InterPro"/>
</dbReference>
<feature type="transmembrane region" description="Helical" evidence="10">
    <location>
        <begin position="700"/>
        <end position="718"/>
    </location>
</feature>
<comment type="caution">
    <text evidence="12">The sequence shown here is derived from an EMBL/GenBank/DDBJ whole genome shotgun (WGS) entry which is preliminary data.</text>
</comment>
<feature type="transmembrane region" description="Helical" evidence="10">
    <location>
        <begin position="576"/>
        <end position="606"/>
    </location>
</feature>
<dbReference type="GO" id="GO:0042626">
    <property type="term" value="F:ATPase-coupled transmembrane transporter activity"/>
    <property type="evidence" value="ECO:0007669"/>
    <property type="project" value="TreeGrafter"/>
</dbReference>
<evidence type="ECO:0000256" key="1">
    <source>
        <dbReference type="ARBA" id="ARBA00004141"/>
    </source>
</evidence>
<comment type="subcellular location">
    <subcellularLocation>
        <location evidence="1">Membrane</location>
        <topology evidence="1">Multi-pass membrane protein</topology>
    </subcellularLocation>
</comment>
<dbReference type="GeneID" id="98002979"/>
<dbReference type="CDD" id="cd16914">
    <property type="entry name" value="EcfT"/>
    <property type="match status" value="1"/>
</dbReference>
<dbReference type="RefSeq" id="WP_006720341.1">
    <property type="nucleotide sequence ID" value="NZ_CP085935.1"/>
</dbReference>
<feature type="domain" description="ABC transporter" evidence="11">
    <location>
        <begin position="2"/>
        <end position="237"/>
    </location>
</feature>
<evidence type="ECO:0000259" key="11">
    <source>
        <dbReference type="PROSITE" id="PS50893"/>
    </source>
</evidence>
<dbReference type="GO" id="GO:0043190">
    <property type="term" value="C:ATP-binding cassette (ABC) transporter complex"/>
    <property type="evidence" value="ECO:0007669"/>
    <property type="project" value="TreeGrafter"/>
</dbReference>
<dbReference type="PROSITE" id="PS50893">
    <property type="entry name" value="ABC_TRANSPORTER_2"/>
    <property type="match status" value="2"/>
</dbReference>
<gene>
    <name evidence="12" type="ORF">COLSTE_00679</name>
</gene>
<evidence type="ECO:0000256" key="5">
    <source>
        <dbReference type="ARBA" id="ARBA00022741"/>
    </source>
</evidence>
<accession>B6G9D8</accession>
<evidence type="ECO:0000256" key="6">
    <source>
        <dbReference type="ARBA" id="ARBA00022840"/>
    </source>
</evidence>
<dbReference type="HOGENOM" id="CLU_344767_0_0_11"/>
<dbReference type="PROSITE" id="PS00211">
    <property type="entry name" value="ABC_TRANSPORTER_1"/>
    <property type="match status" value="2"/>
</dbReference>
<dbReference type="eggNOG" id="COG0619">
    <property type="taxonomic scope" value="Bacteria"/>
</dbReference>
<dbReference type="Gene3D" id="3.40.50.300">
    <property type="entry name" value="P-loop containing nucleotide triphosphate hydrolases"/>
    <property type="match status" value="2"/>
</dbReference>
<feature type="transmembrane region" description="Helical" evidence="10">
    <location>
        <begin position="748"/>
        <end position="766"/>
    </location>
</feature>
<sequence>MLEVVDAGVGYGDVEVLSGASLSVDPGELVALVGDNGCGKSTLGRVMCAAQLVDEGSVVVDGHDPSVSELERLRVRALVGRVCQDPVDQIVSSLVFDEVAFGPRNLGLDDAEVERRVLAALDLVGIPSFADRVTTELSGGQQQRIALAGVLAMHPTYLVLDEPTAQLDSSARAGLRDLFSRLAHESHMGIVLITHDFAEIARADRVIDVARMGVRASDASAGGDRANDAHVGDVRGDEARGSGACVDDALVGAWSTGDASLDSVRSFDACASDARDAGADNASEGGSLGAATCSRVGRADIVHARPVLELDGIYFSYGDRPVLTDVSLRVHAGEVVLLAGASGAGKSTLASIAAGLVAPCSGEVRLWGAPPVPGDVGLAFQQPEAQFFLDTVYDEIAYAPRNLSCDEAEVDRRVHAAVRTVGLDEGLIASSPFELSGGQARRVALASVLSLDAPAYIFDEPSAALDAEGRAFARRMVEDLSREGRAVLVITHDVDEWAPVSSRIVELADGSLHERGRGATGAASFACDGRVSAPGESPRGDGSSHVSSGGTATPLTALGGYTPHAPAARVDARVKLILLLLATVGVFTAQSPVVLSAWAVVLFGALGAARMRPSRILSAMRPVAIVLTFTLIANLVSCDGRATIELAGPVGLDPAGGLRGLLAVVRIALLVGFSLVVAASTTGTQLSDACVRLLRPCARWGVPVGPLGTVLSLALRFIPLVSEELNRIRLAQRARGASFDNGTVIERIGVWASVLTPLMIGLFRRADRLAEAMSARCYDAVSAGRLPAPRPLGSLDRRVLIVGTGLAIALSAVGAFAQLW</sequence>
<dbReference type="InterPro" id="IPR015856">
    <property type="entry name" value="ABC_transpr_CbiO/EcfA_su"/>
</dbReference>
<dbReference type="SUPFAM" id="SSF52540">
    <property type="entry name" value="P-loop containing nucleoside triphosphate hydrolases"/>
    <property type="match status" value="2"/>
</dbReference>
<evidence type="ECO:0000313" key="13">
    <source>
        <dbReference type="Proteomes" id="UP000003560"/>
    </source>
</evidence>
<dbReference type="CDD" id="cd03225">
    <property type="entry name" value="ABC_cobalt_CbiO_domain1"/>
    <property type="match status" value="2"/>
</dbReference>
<dbReference type="InterPro" id="IPR050095">
    <property type="entry name" value="ECF_ABC_transporter_ATP-bd"/>
</dbReference>
<dbReference type="Proteomes" id="UP000003560">
    <property type="component" value="Unassembled WGS sequence"/>
</dbReference>
<evidence type="ECO:0000256" key="8">
    <source>
        <dbReference type="ARBA" id="ARBA00023136"/>
    </source>
</evidence>
<dbReference type="STRING" id="445975.COLSTE_00679"/>
<evidence type="ECO:0000256" key="4">
    <source>
        <dbReference type="ARBA" id="ARBA00022692"/>
    </source>
</evidence>
<keyword evidence="5" id="KW-0547">Nucleotide-binding</keyword>
<evidence type="ECO:0000256" key="10">
    <source>
        <dbReference type="SAM" id="Phobius"/>
    </source>
</evidence>
<evidence type="ECO:0000256" key="7">
    <source>
        <dbReference type="ARBA" id="ARBA00022989"/>
    </source>
</evidence>
<feature type="domain" description="ABC transporter" evidence="11">
    <location>
        <begin position="308"/>
        <end position="534"/>
    </location>
</feature>
<keyword evidence="7 10" id="KW-1133">Transmembrane helix</keyword>
<dbReference type="EMBL" id="ABXJ01000036">
    <property type="protein sequence ID" value="EEA91121.1"/>
    <property type="molecule type" value="Genomic_DNA"/>
</dbReference>
<reference evidence="12 13" key="2">
    <citation type="submission" date="2008-10" db="EMBL/GenBank/DDBJ databases">
        <authorList>
            <person name="Fulton L."/>
            <person name="Clifton S."/>
            <person name="Fulton B."/>
            <person name="Xu J."/>
            <person name="Minx P."/>
            <person name="Pepin K.H."/>
            <person name="Johnson M."/>
            <person name="Thiruvilangam P."/>
            <person name="Bhonagiri V."/>
            <person name="Nash W.E."/>
            <person name="Mardis E.R."/>
            <person name="Wilson R.K."/>
        </authorList>
    </citation>
    <scope>NUCLEOTIDE SEQUENCE [LARGE SCALE GENOMIC DNA]</scope>
    <source>
        <strain evidence="12 13">DSM 13279</strain>
    </source>
</reference>
<reference evidence="12 13" key="1">
    <citation type="submission" date="2008-10" db="EMBL/GenBank/DDBJ databases">
        <title>Draft genome sequence of Collinsella stercoris (DSM 13279).</title>
        <authorList>
            <person name="Sudarsanam P."/>
            <person name="Ley R."/>
            <person name="Guruge J."/>
            <person name="Turnbaugh P.J."/>
            <person name="Mahowald M."/>
            <person name="Liep D."/>
            <person name="Gordon J."/>
        </authorList>
    </citation>
    <scope>NUCLEOTIDE SEQUENCE [LARGE SCALE GENOMIC DNA]</scope>
    <source>
        <strain evidence="12 13">DSM 13279</strain>
    </source>
</reference>
<dbReference type="InterPro" id="IPR027417">
    <property type="entry name" value="P-loop_NTPase"/>
</dbReference>
<dbReference type="AlphaFoldDB" id="B6G9D8"/>
<keyword evidence="8 10" id="KW-0472">Membrane</keyword>
<evidence type="ECO:0000256" key="2">
    <source>
        <dbReference type="ARBA" id="ARBA00005417"/>
    </source>
</evidence>
<feature type="transmembrane region" description="Helical" evidence="10">
    <location>
        <begin position="657"/>
        <end position="679"/>
    </location>
</feature>
<dbReference type="SMART" id="SM00382">
    <property type="entry name" value="AAA"/>
    <property type="match status" value="2"/>
</dbReference>
<organism evidence="12 13">
    <name type="scientific">Collinsella stercoris DSM 13279</name>
    <dbReference type="NCBI Taxonomy" id="445975"/>
    <lineage>
        <taxon>Bacteria</taxon>
        <taxon>Bacillati</taxon>
        <taxon>Actinomycetota</taxon>
        <taxon>Coriobacteriia</taxon>
        <taxon>Coriobacteriales</taxon>
        <taxon>Coriobacteriaceae</taxon>
        <taxon>Collinsella</taxon>
    </lineage>
</organism>
<feature type="transmembrane region" description="Helical" evidence="10">
    <location>
        <begin position="618"/>
        <end position="637"/>
    </location>
</feature>
<dbReference type="InterPro" id="IPR017871">
    <property type="entry name" value="ABC_transporter-like_CS"/>
</dbReference>
<keyword evidence="3" id="KW-0813">Transport</keyword>
<proteinExistence type="inferred from homology"/>
<feature type="region of interest" description="Disordered" evidence="9">
    <location>
        <begin position="530"/>
        <end position="549"/>
    </location>
</feature>
<comment type="similarity">
    <text evidence="2">Belongs to the ABC transporter superfamily.</text>
</comment>
<evidence type="ECO:0000256" key="9">
    <source>
        <dbReference type="SAM" id="MobiDB-lite"/>
    </source>
</evidence>
<dbReference type="Pfam" id="PF00005">
    <property type="entry name" value="ABC_tran"/>
    <property type="match status" value="2"/>
</dbReference>
<evidence type="ECO:0000256" key="3">
    <source>
        <dbReference type="ARBA" id="ARBA00022448"/>
    </source>
</evidence>
<keyword evidence="6 12" id="KW-0067">ATP-binding</keyword>
<name>B6G9D8_9ACTN</name>
<keyword evidence="4 10" id="KW-0812">Transmembrane</keyword>
<evidence type="ECO:0000313" key="12">
    <source>
        <dbReference type="EMBL" id="EEA91121.1"/>
    </source>
</evidence>
<dbReference type="InterPro" id="IPR003439">
    <property type="entry name" value="ABC_transporter-like_ATP-bd"/>
</dbReference>
<dbReference type="InterPro" id="IPR003339">
    <property type="entry name" value="ABC/ECF_trnsptr_transmembrane"/>
</dbReference>
<dbReference type="Pfam" id="PF02361">
    <property type="entry name" value="CbiQ"/>
    <property type="match status" value="1"/>
</dbReference>
<dbReference type="InterPro" id="IPR003593">
    <property type="entry name" value="AAA+_ATPase"/>
</dbReference>
<protein>
    <submittedName>
        <fullName evidence="12">Cobalt ABC transporter, ATP-binding protein</fullName>
    </submittedName>
</protein>
<dbReference type="GO" id="GO:0005524">
    <property type="term" value="F:ATP binding"/>
    <property type="evidence" value="ECO:0007669"/>
    <property type="project" value="UniProtKB-KW"/>
</dbReference>
<feature type="transmembrane region" description="Helical" evidence="10">
    <location>
        <begin position="799"/>
        <end position="819"/>
    </location>
</feature>